<protein>
    <recommendedName>
        <fullName evidence="2">Sulfotransferase</fullName>
    </recommendedName>
</protein>
<reference evidence="1" key="1">
    <citation type="submission" date="2019-12" db="EMBL/GenBank/DDBJ databases">
        <title>Genome sequencing and annotation of Brassica cretica.</title>
        <authorList>
            <person name="Studholme D.J."/>
            <person name="Sarris P.F."/>
        </authorList>
    </citation>
    <scope>NUCLEOTIDE SEQUENCE</scope>
    <source>
        <strain evidence="1">PFS-102/07</strain>
        <tissue evidence="1">Leaf</tissue>
    </source>
</reference>
<comment type="caution">
    <text evidence="1">The sequence shown here is derived from an EMBL/GenBank/DDBJ whole genome shotgun (WGS) entry which is preliminary data.</text>
</comment>
<dbReference type="PANTHER" id="PTHR32175">
    <property type="entry name" value="PROTEIN, PUTATIVE, EXPRESSED-RELATED"/>
    <property type="match status" value="1"/>
</dbReference>
<gene>
    <name evidence="1" type="ORF">F2Q70_00029626</name>
</gene>
<evidence type="ECO:0000313" key="1">
    <source>
        <dbReference type="EMBL" id="KAF2533842.1"/>
    </source>
</evidence>
<organism evidence="1">
    <name type="scientific">Brassica cretica</name>
    <name type="common">Mustard</name>
    <dbReference type="NCBI Taxonomy" id="69181"/>
    <lineage>
        <taxon>Eukaryota</taxon>
        <taxon>Viridiplantae</taxon>
        <taxon>Streptophyta</taxon>
        <taxon>Embryophyta</taxon>
        <taxon>Tracheophyta</taxon>
        <taxon>Spermatophyta</taxon>
        <taxon>Magnoliopsida</taxon>
        <taxon>eudicotyledons</taxon>
        <taxon>Gunneridae</taxon>
        <taxon>Pentapetalae</taxon>
        <taxon>rosids</taxon>
        <taxon>malvids</taxon>
        <taxon>Brassicales</taxon>
        <taxon>Brassicaceae</taxon>
        <taxon>Brassiceae</taxon>
        <taxon>Brassica</taxon>
    </lineage>
</organism>
<sequence>MPCHAKSSERAYQCKRTGWFPQEGEEIHDTISFEEVWNNFCLTQFFKNTIESMEEIKSLFDEARSALLKVKKLKKLEDPRKLGLATEAAKITMTFASFSTKSPYGIVNSLEVGVGNCIIHVYFQAEILARYKPVINTTLLIGDLKKVQEMTTNALSYFNTTRHIFLYYEDVVKNRTRLDDVQEFLKVPKLNLKSRQVKIHHGPLSQHVQNWNEVQTTLKGTDYENFLLEDYRK</sequence>
<dbReference type="InterPro" id="IPR052796">
    <property type="entry name" value="Nod_factor_sulfotransferase"/>
</dbReference>
<dbReference type="PANTHER" id="PTHR32175:SF25">
    <property type="entry name" value="SULFOTRANSFERASE"/>
    <property type="match status" value="1"/>
</dbReference>
<proteinExistence type="predicted"/>
<accession>A0A8S9FT03</accession>
<dbReference type="EMBL" id="QGKY02002305">
    <property type="protein sequence ID" value="KAF2533842.1"/>
    <property type="molecule type" value="Genomic_DNA"/>
</dbReference>
<name>A0A8S9FT03_BRACR</name>
<evidence type="ECO:0008006" key="2">
    <source>
        <dbReference type="Google" id="ProtNLM"/>
    </source>
</evidence>
<dbReference type="AlphaFoldDB" id="A0A8S9FT03"/>